<dbReference type="AlphaFoldDB" id="A0A318R7P7"/>
<dbReference type="RefSeq" id="WP_110473105.1">
    <property type="nucleotide sequence ID" value="NZ_QJSP01000040.1"/>
</dbReference>
<name>A0A318R7P7_WILLI</name>
<evidence type="ECO:0000256" key="1">
    <source>
        <dbReference type="SAM" id="MobiDB-lite"/>
    </source>
</evidence>
<feature type="compositionally biased region" description="Basic and acidic residues" evidence="1">
    <location>
        <begin position="71"/>
        <end position="81"/>
    </location>
</feature>
<sequence length="89" mass="10051">MALRHFTLDQLILSHDDPALESMRRSGLFDDLAAHHARLHHERVGGPITITWTDTTTVEISYPIAPATPPHHHEQIPRSHTNDVALPIR</sequence>
<reference evidence="2 3" key="1">
    <citation type="submission" date="2018-06" db="EMBL/GenBank/DDBJ databases">
        <title>Genomic Encyclopedia of Type Strains, Phase IV (KMG-IV): sequencing the most valuable type-strain genomes for metagenomic binning, comparative biology and taxonomic classification.</title>
        <authorList>
            <person name="Goeker M."/>
        </authorList>
    </citation>
    <scope>NUCLEOTIDE SEQUENCE [LARGE SCALE GENOMIC DNA]</scope>
    <source>
        <strain evidence="2 3">DSM 45521</strain>
    </source>
</reference>
<organism evidence="2 3">
    <name type="scientific">Williamsia limnetica</name>
    <dbReference type="NCBI Taxonomy" id="882452"/>
    <lineage>
        <taxon>Bacteria</taxon>
        <taxon>Bacillati</taxon>
        <taxon>Actinomycetota</taxon>
        <taxon>Actinomycetes</taxon>
        <taxon>Mycobacteriales</taxon>
        <taxon>Nocardiaceae</taxon>
        <taxon>Williamsia</taxon>
    </lineage>
</organism>
<accession>A0A318R7P7</accession>
<keyword evidence="3" id="KW-1185">Reference proteome</keyword>
<comment type="caution">
    <text evidence="2">The sequence shown here is derived from an EMBL/GenBank/DDBJ whole genome shotgun (WGS) entry which is preliminary data.</text>
</comment>
<evidence type="ECO:0000313" key="2">
    <source>
        <dbReference type="EMBL" id="PYE11118.1"/>
    </source>
</evidence>
<dbReference type="EMBL" id="QJSP01000040">
    <property type="protein sequence ID" value="PYE11118.1"/>
    <property type="molecule type" value="Genomic_DNA"/>
</dbReference>
<evidence type="ECO:0000313" key="3">
    <source>
        <dbReference type="Proteomes" id="UP000247591"/>
    </source>
</evidence>
<gene>
    <name evidence="2" type="ORF">DFR67_1402</name>
</gene>
<feature type="region of interest" description="Disordered" evidence="1">
    <location>
        <begin position="63"/>
        <end position="89"/>
    </location>
</feature>
<proteinExistence type="predicted"/>
<dbReference type="Proteomes" id="UP000247591">
    <property type="component" value="Unassembled WGS sequence"/>
</dbReference>
<protein>
    <submittedName>
        <fullName evidence="2">Uncharacterized protein</fullName>
    </submittedName>
</protein>